<dbReference type="GO" id="GO:0005802">
    <property type="term" value="C:trans-Golgi network"/>
    <property type="evidence" value="ECO:0007669"/>
    <property type="project" value="TreeGrafter"/>
</dbReference>
<feature type="compositionally biased region" description="Acidic residues" evidence="2">
    <location>
        <begin position="129"/>
        <end position="138"/>
    </location>
</feature>
<dbReference type="SUPFAM" id="SSF47769">
    <property type="entry name" value="SAM/Pointed domain"/>
    <property type="match status" value="1"/>
</dbReference>
<dbReference type="AlphaFoldDB" id="A0A9P5X842"/>
<feature type="compositionally biased region" description="Acidic residues" evidence="2">
    <location>
        <begin position="38"/>
        <end position="56"/>
    </location>
</feature>
<dbReference type="Gene3D" id="1.10.150.50">
    <property type="entry name" value="Transcription Factor, Ets-1"/>
    <property type="match status" value="1"/>
</dbReference>
<accession>A0A9P5X842</accession>
<keyword evidence="1" id="KW-0597">Phosphoprotein</keyword>
<evidence type="ECO:0000256" key="2">
    <source>
        <dbReference type="SAM" id="MobiDB-lite"/>
    </source>
</evidence>
<dbReference type="InterPro" id="IPR045188">
    <property type="entry name" value="Boi1/Boi2-like"/>
</dbReference>
<dbReference type="GO" id="GO:0055037">
    <property type="term" value="C:recycling endosome"/>
    <property type="evidence" value="ECO:0007669"/>
    <property type="project" value="TreeGrafter"/>
</dbReference>
<dbReference type="Gene3D" id="1.10.418.10">
    <property type="entry name" value="Calponin-like domain"/>
    <property type="match status" value="1"/>
</dbReference>
<feature type="compositionally biased region" description="Basic and acidic residues" evidence="2">
    <location>
        <begin position="667"/>
        <end position="679"/>
    </location>
</feature>
<dbReference type="EMBL" id="MU151278">
    <property type="protein sequence ID" value="KAF9445830.1"/>
    <property type="molecule type" value="Genomic_DNA"/>
</dbReference>
<feature type="compositionally biased region" description="Basic and acidic residues" evidence="2">
    <location>
        <begin position="15"/>
        <end position="24"/>
    </location>
</feature>
<feature type="region of interest" description="Disordered" evidence="2">
    <location>
        <begin position="616"/>
        <end position="819"/>
    </location>
</feature>
<evidence type="ECO:0008006" key="7">
    <source>
        <dbReference type="Google" id="ProtNLM"/>
    </source>
</evidence>
<feature type="compositionally biased region" description="Polar residues" evidence="2">
    <location>
        <begin position="247"/>
        <end position="264"/>
    </location>
</feature>
<feature type="compositionally biased region" description="Low complexity" evidence="2">
    <location>
        <begin position="739"/>
        <end position="754"/>
    </location>
</feature>
<feature type="region of interest" description="Disordered" evidence="2">
    <location>
        <begin position="87"/>
        <end position="292"/>
    </location>
</feature>
<dbReference type="GO" id="GO:0042147">
    <property type="term" value="P:retrograde transport, endosome to Golgi"/>
    <property type="evidence" value="ECO:0007669"/>
    <property type="project" value="TreeGrafter"/>
</dbReference>
<feature type="compositionally biased region" description="Basic and acidic residues" evidence="2">
    <location>
        <begin position="139"/>
        <end position="148"/>
    </location>
</feature>
<dbReference type="PROSITE" id="PS50105">
    <property type="entry name" value="SAM_DOMAIN"/>
    <property type="match status" value="1"/>
</dbReference>
<feature type="compositionally biased region" description="Basic and acidic residues" evidence="2">
    <location>
        <begin position="690"/>
        <end position="699"/>
    </location>
</feature>
<evidence type="ECO:0000256" key="1">
    <source>
        <dbReference type="ARBA" id="ARBA00022553"/>
    </source>
</evidence>
<dbReference type="SMART" id="SM00233">
    <property type="entry name" value="PH"/>
    <property type="match status" value="1"/>
</dbReference>
<evidence type="ECO:0000313" key="6">
    <source>
        <dbReference type="Proteomes" id="UP000807342"/>
    </source>
</evidence>
<dbReference type="PANTHER" id="PTHR22902">
    <property type="entry name" value="SESQUIPEDALIAN"/>
    <property type="match status" value="1"/>
</dbReference>
<dbReference type="PROSITE" id="PS50003">
    <property type="entry name" value="PH_DOMAIN"/>
    <property type="match status" value="1"/>
</dbReference>
<dbReference type="SMART" id="SM00454">
    <property type="entry name" value="SAM"/>
    <property type="match status" value="1"/>
</dbReference>
<dbReference type="GO" id="GO:0005769">
    <property type="term" value="C:early endosome"/>
    <property type="evidence" value="ECO:0007669"/>
    <property type="project" value="TreeGrafter"/>
</dbReference>
<evidence type="ECO:0000313" key="5">
    <source>
        <dbReference type="EMBL" id="KAF9445830.1"/>
    </source>
</evidence>
<dbReference type="GO" id="GO:0001881">
    <property type="term" value="P:receptor recycling"/>
    <property type="evidence" value="ECO:0007669"/>
    <property type="project" value="TreeGrafter"/>
</dbReference>
<dbReference type="InterPro" id="IPR001849">
    <property type="entry name" value="PH_domain"/>
</dbReference>
<feature type="domain" description="PH" evidence="3">
    <location>
        <begin position="834"/>
        <end position="931"/>
    </location>
</feature>
<feature type="region of interest" description="Disordered" evidence="2">
    <location>
        <begin position="1"/>
        <end position="56"/>
    </location>
</feature>
<dbReference type="InterPro" id="IPR011993">
    <property type="entry name" value="PH-like_dom_sf"/>
</dbReference>
<dbReference type="Gene3D" id="2.30.29.30">
    <property type="entry name" value="Pleckstrin-homology domain (PH domain)/Phosphotyrosine-binding domain (PTB)"/>
    <property type="match status" value="1"/>
</dbReference>
<feature type="region of interest" description="Disordered" evidence="2">
    <location>
        <begin position="955"/>
        <end position="985"/>
    </location>
</feature>
<organism evidence="5 6">
    <name type="scientific">Macrolepiota fuliginosa MF-IS2</name>
    <dbReference type="NCBI Taxonomy" id="1400762"/>
    <lineage>
        <taxon>Eukaryota</taxon>
        <taxon>Fungi</taxon>
        <taxon>Dikarya</taxon>
        <taxon>Basidiomycota</taxon>
        <taxon>Agaricomycotina</taxon>
        <taxon>Agaricomycetes</taxon>
        <taxon>Agaricomycetidae</taxon>
        <taxon>Agaricales</taxon>
        <taxon>Agaricineae</taxon>
        <taxon>Agaricaceae</taxon>
        <taxon>Macrolepiota</taxon>
    </lineage>
</organism>
<keyword evidence="6" id="KW-1185">Reference proteome</keyword>
<name>A0A9P5X842_9AGAR</name>
<feature type="compositionally biased region" description="Low complexity" evidence="2">
    <location>
        <begin position="212"/>
        <end position="223"/>
    </location>
</feature>
<dbReference type="CDD" id="cd09535">
    <property type="entry name" value="SAM_BOI-like_fungal"/>
    <property type="match status" value="1"/>
</dbReference>
<feature type="compositionally biased region" description="Basic and acidic residues" evidence="2">
    <location>
        <begin position="775"/>
        <end position="791"/>
    </location>
</feature>
<feature type="domain" description="SAM" evidence="4">
    <location>
        <begin position="378"/>
        <end position="443"/>
    </location>
</feature>
<dbReference type="OrthoDB" id="73680at2759"/>
<feature type="compositionally biased region" description="Acidic residues" evidence="2">
    <location>
        <begin position="104"/>
        <end position="114"/>
    </location>
</feature>
<dbReference type="InterPro" id="IPR001660">
    <property type="entry name" value="SAM"/>
</dbReference>
<dbReference type="InterPro" id="IPR013761">
    <property type="entry name" value="SAM/pointed_sf"/>
</dbReference>
<gene>
    <name evidence="5" type="ORF">P691DRAFT_244057</name>
</gene>
<dbReference type="SUPFAM" id="SSF50729">
    <property type="entry name" value="PH domain-like"/>
    <property type="match status" value="1"/>
</dbReference>
<dbReference type="GO" id="GO:0005829">
    <property type="term" value="C:cytosol"/>
    <property type="evidence" value="ECO:0007669"/>
    <property type="project" value="GOC"/>
</dbReference>
<feature type="compositionally biased region" description="Polar residues" evidence="2">
    <location>
        <begin position="182"/>
        <end position="208"/>
    </location>
</feature>
<evidence type="ECO:0000259" key="3">
    <source>
        <dbReference type="PROSITE" id="PS50003"/>
    </source>
</evidence>
<protein>
    <recommendedName>
        <fullName evidence="7">PH domain-containing protein</fullName>
    </recommendedName>
</protein>
<dbReference type="InterPro" id="IPR036872">
    <property type="entry name" value="CH_dom_sf"/>
</dbReference>
<feature type="region of interest" description="Disordered" evidence="2">
    <location>
        <begin position="467"/>
        <end position="494"/>
    </location>
</feature>
<dbReference type="PANTHER" id="PTHR22902:SF27">
    <property type="entry name" value="PLECKSTRIN HOMOLOGY DOMAIN-CONTAINING FAMILY A MEMBER 3"/>
    <property type="match status" value="1"/>
</dbReference>
<sequence>MKATLTDVQKAIEQLGRDHGDNDGGRSFSFASTRDDRDTDTDFDLSDLDGADDAEDVEGWHKGARMKLAEKARRAVEEAEKLEAMMGGLGANAERRSAPPIEVELSDESDDEVEREGFTTRSTAIQGIPEEDEDVETDGEPHLSRGKDTVTGTPAASITPPANEDNAAVSLTLSEKDETELGTATATRSSFRLSPSPQANPNVDSSPPTQSPEPNSSAANPSSTLLPAGVGVKAESPVPFPAPAAESTRSSTPLRGSTPLSRSLSPPVAATSPKSLPRAMSPPIVASNTNSKHTSVASVGSFRGLAQSTAIPAPAPEPMVPLPPVPVPAAIAPPVAVFAIQPVNSTSTMMAVASSPPAVSPPVLVVEEKKEKPHPSEWTLEDVVDWLKSKGFDQDVCDKFTEQEITGDVLLELDVNLLKTEIGIMAFGKRVRISNAITELRRPPSITYSDHHTGSGSMVMVEQTMHTPLSPQSQTHSRTQSQSQSHHSFPGSGAVLGHTYSQSISSSLGSPLAGINGFGHANGASGVGAGANGGAQVVNYGGVQSGVGGGVGQLVESPSSQGYVNVGKADMEGGAVGLGISESNGFLKPRPAQLSLSPSDGALNTSAAIAIQPQSIQEEAEERGHMSDGEIPPTSRMRRRLFGRSHDSASSSLRHSKDMSPMGSPIPEREKEKDKEREGSVSSKHGKSKRSVDGGKGSERLSIFGGTFGGSLKGRKPPPSANIEETHSEKTSTLFGLPRLHSSSVRKSSSGNRSATPTGSPGKATQEFMDLTSPKQERTKSVREGIRDSGVLRKRTVSSPSTNGTSPTAATGVSAASPAGLVKPGQSILEQIGDPDHVGWMRKRSDRYNSWKNRYFVLKGPHMYCLRSDSKSTKIKGYIHIVGYKVSVDENLDPGRYGFRIDHDNDRTHFFSSDEKAAVRDWMKAIMKATIDRDYTKPVVSSCNIPTIPLTVAQAMNPAPRPPSPTARAATQKALRRENPNQLSTRDAQILMGLSSNSNDAPLSATTDEYGQIEPVSPTSTVAAKLNALGPGSAGPAPPRPSREMRRTASMRSSAAYGNGEDALVEWANSHLPHHLRIQDPAGPLCSGLGLLRLAESIKGKPSSPPVLDSAFPLDPNDDKLDGLFRLFDFLLDNDVKMGSVSINDVRQAKRDKVLQLLKALKAWEDKRRAIAQSIGKGAVQAGGFVAF</sequence>
<reference evidence="5" key="1">
    <citation type="submission" date="2020-11" db="EMBL/GenBank/DDBJ databases">
        <authorList>
            <consortium name="DOE Joint Genome Institute"/>
            <person name="Ahrendt S."/>
            <person name="Riley R."/>
            <person name="Andreopoulos W."/>
            <person name="Labutti K."/>
            <person name="Pangilinan J."/>
            <person name="Ruiz-Duenas F.J."/>
            <person name="Barrasa J.M."/>
            <person name="Sanchez-Garcia M."/>
            <person name="Camarero S."/>
            <person name="Miyauchi S."/>
            <person name="Serrano A."/>
            <person name="Linde D."/>
            <person name="Babiker R."/>
            <person name="Drula E."/>
            <person name="Ayuso-Fernandez I."/>
            <person name="Pacheco R."/>
            <person name="Padilla G."/>
            <person name="Ferreira P."/>
            <person name="Barriuso J."/>
            <person name="Kellner H."/>
            <person name="Castanera R."/>
            <person name="Alfaro M."/>
            <person name="Ramirez L."/>
            <person name="Pisabarro A.G."/>
            <person name="Kuo A."/>
            <person name="Tritt A."/>
            <person name="Lipzen A."/>
            <person name="He G."/>
            <person name="Yan M."/>
            <person name="Ng V."/>
            <person name="Cullen D."/>
            <person name="Martin F."/>
            <person name="Rosso M.-N."/>
            <person name="Henrissat B."/>
            <person name="Hibbett D."/>
            <person name="Martinez A.T."/>
            <person name="Grigoriev I.V."/>
        </authorList>
    </citation>
    <scope>NUCLEOTIDE SEQUENCE</scope>
    <source>
        <strain evidence="5">MF-IS2</strain>
    </source>
</reference>
<dbReference type="Pfam" id="PF07647">
    <property type="entry name" value="SAM_2"/>
    <property type="match status" value="1"/>
</dbReference>
<evidence type="ECO:0000259" key="4">
    <source>
        <dbReference type="PROSITE" id="PS50105"/>
    </source>
</evidence>
<dbReference type="Proteomes" id="UP000807342">
    <property type="component" value="Unassembled WGS sequence"/>
</dbReference>
<feature type="compositionally biased region" description="Polar residues" evidence="2">
    <location>
        <begin position="797"/>
        <end position="811"/>
    </location>
</feature>
<dbReference type="CDD" id="cd13316">
    <property type="entry name" value="PH_Boi"/>
    <property type="match status" value="1"/>
</dbReference>
<dbReference type="GO" id="GO:0007032">
    <property type="term" value="P:endosome organization"/>
    <property type="evidence" value="ECO:0007669"/>
    <property type="project" value="TreeGrafter"/>
</dbReference>
<feature type="compositionally biased region" description="Low complexity" evidence="2">
    <location>
        <begin position="470"/>
        <end position="488"/>
    </location>
</feature>
<comment type="caution">
    <text evidence="5">The sequence shown here is derived from an EMBL/GenBank/DDBJ whole genome shotgun (WGS) entry which is preliminary data.</text>
</comment>
<dbReference type="Pfam" id="PF00169">
    <property type="entry name" value="PH"/>
    <property type="match status" value="1"/>
</dbReference>
<proteinExistence type="predicted"/>